<sequence length="514" mass="53837">MEVDGKAPHFLTRGETVAPSSGILDEQHLDAAAEAQQLAAISLPSKHYQSGAARARHEEFVRRGRLTRELTALGLPPVYEHLTGVLVGQQVSTRTGTPAAAAVADATAGGTSDKAAARQRHQENGAPMAAWRRLRSQALNPAHNPVMARNIRLKAQLAAAAARSAAATKRQQPSWRLLRHRSALDEASRTIAKLQVVVGGAEPRRMSSAPVSKPYYPRRQRGGVPANETQGGDMWPGRLARRAAEQAAAEEEKEQQKQQQQVMGAAARRGQSAGERSRQVQIEELADVIVAAPKLGIHELGAYLPRELVVGAELRMAAASTALTESSGGPPRPGYRQQRPGPDSAQPHGGGRTMPMEVVVPAAELTDALHQLELCAAAGRAAVAAAEDDYGSHYVVRGSPRPNGRAPVTGAGPRAIAIPVLSPVATSCGSYGSGGHYLHEEGMAEDDVEGSSGAGGSSNNSNNEHEEDELREATADSSGTASGAEGPGGSRFLDEVCLNAPVCSSSAISIISLL</sequence>
<dbReference type="AlphaFoldDB" id="A0A8J4EXL1"/>
<dbReference type="EMBL" id="BNCO01000005">
    <property type="protein sequence ID" value="GIL47995.1"/>
    <property type="molecule type" value="Genomic_DNA"/>
</dbReference>
<accession>A0A8J4EXL1</accession>
<feature type="region of interest" description="Disordered" evidence="1">
    <location>
        <begin position="445"/>
        <end position="490"/>
    </location>
</feature>
<gene>
    <name evidence="2" type="ORF">Vafri_4715</name>
</gene>
<protein>
    <submittedName>
        <fullName evidence="2">Uncharacterized protein</fullName>
    </submittedName>
</protein>
<evidence type="ECO:0000256" key="1">
    <source>
        <dbReference type="SAM" id="MobiDB-lite"/>
    </source>
</evidence>
<feature type="region of interest" description="Disordered" evidence="1">
    <location>
        <begin position="321"/>
        <end position="353"/>
    </location>
</feature>
<evidence type="ECO:0000313" key="3">
    <source>
        <dbReference type="Proteomes" id="UP000747399"/>
    </source>
</evidence>
<dbReference type="Proteomes" id="UP000747399">
    <property type="component" value="Unassembled WGS sequence"/>
</dbReference>
<comment type="caution">
    <text evidence="2">The sequence shown here is derived from an EMBL/GenBank/DDBJ whole genome shotgun (WGS) entry which is preliminary data.</text>
</comment>
<name>A0A8J4EXL1_9CHLO</name>
<reference evidence="2" key="1">
    <citation type="journal article" date="2021" name="Proc. Natl. Acad. Sci. U.S.A.">
        <title>Three genomes in the algal genus Volvox reveal the fate of a haploid sex-determining region after a transition to homothallism.</title>
        <authorList>
            <person name="Yamamoto K."/>
            <person name="Hamaji T."/>
            <person name="Kawai-Toyooka H."/>
            <person name="Matsuzaki R."/>
            <person name="Takahashi F."/>
            <person name="Nishimura Y."/>
            <person name="Kawachi M."/>
            <person name="Noguchi H."/>
            <person name="Minakuchi Y."/>
            <person name="Umen J.G."/>
            <person name="Toyoda A."/>
            <person name="Nozaki H."/>
        </authorList>
    </citation>
    <scope>NUCLEOTIDE SEQUENCE</scope>
    <source>
        <strain evidence="2">NIES-3780</strain>
    </source>
</reference>
<proteinExistence type="predicted"/>
<keyword evidence="3" id="KW-1185">Reference proteome</keyword>
<organism evidence="2 3">
    <name type="scientific">Volvox africanus</name>
    <dbReference type="NCBI Taxonomy" id="51714"/>
    <lineage>
        <taxon>Eukaryota</taxon>
        <taxon>Viridiplantae</taxon>
        <taxon>Chlorophyta</taxon>
        <taxon>core chlorophytes</taxon>
        <taxon>Chlorophyceae</taxon>
        <taxon>CS clade</taxon>
        <taxon>Chlamydomonadales</taxon>
        <taxon>Volvocaceae</taxon>
        <taxon>Volvox</taxon>
    </lineage>
</organism>
<feature type="region of interest" description="Disordered" evidence="1">
    <location>
        <begin position="205"/>
        <end position="279"/>
    </location>
</feature>
<evidence type="ECO:0000313" key="2">
    <source>
        <dbReference type="EMBL" id="GIL47995.1"/>
    </source>
</evidence>
<feature type="compositionally biased region" description="Low complexity" evidence="1">
    <location>
        <begin position="475"/>
        <end position="484"/>
    </location>
</feature>